<evidence type="ECO:0000313" key="2">
    <source>
        <dbReference type="EMBL" id="RQH52056.1"/>
    </source>
</evidence>
<dbReference type="GO" id="GO:0004519">
    <property type="term" value="F:endonuclease activity"/>
    <property type="evidence" value="ECO:0007669"/>
    <property type="project" value="UniProtKB-KW"/>
</dbReference>
<sequence length="190" mass="21827">MIMLTTVNSPQQVTLEEFLQLPETKPASEYFNNQIYQKPMPQGEHSRIQICLSSAINQAGEPQKLVMAFPELRCTFNGRSIVPDISVFAWQRIPTKANGRIENRFEIAPDWVIEILSPDQSSNQLINKILFCLNNGTQLGWLIDSEDESVVIFQPNQQPEIRYNSDNLPVLNLLTDWQLSIADLFSWLYK</sequence>
<dbReference type="EMBL" id="RCBY01000017">
    <property type="protein sequence ID" value="RQH52056.1"/>
    <property type="molecule type" value="Genomic_DNA"/>
</dbReference>
<proteinExistence type="predicted"/>
<dbReference type="InterPro" id="IPR011335">
    <property type="entry name" value="Restrct_endonuc-II-like"/>
</dbReference>
<dbReference type="SUPFAM" id="SSF52980">
    <property type="entry name" value="Restriction endonuclease-like"/>
    <property type="match status" value="1"/>
</dbReference>
<dbReference type="PANTHER" id="PTHR34107">
    <property type="entry name" value="SLL0198 PROTEIN-RELATED"/>
    <property type="match status" value="1"/>
</dbReference>
<evidence type="ECO:0000313" key="3">
    <source>
        <dbReference type="Proteomes" id="UP000269154"/>
    </source>
</evidence>
<dbReference type="Proteomes" id="UP000269154">
    <property type="component" value="Unassembled WGS sequence"/>
</dbReference>
<dbReference type="InterPro" id="IPR008538">
    <property type="entry name" value="Uma2"/>
</dbReference>
<dbReference type="CDD" id="cd06260">
    <property type="entry name" value="DUF820-like"/>
    <property type="match status" value="1"/>
</dbReference>
<dbReference type="Gene3D" id="3.90.1570.10">
    <property type="entry name" value="tt1808, chain A"/>
    <property type="match status" value="1"/>
</dbReference>
<gene>
    <name evidence="2" type="ORF">D5R40_05260</name>
</gene>
<keyword evidence="2" id="KW-0540">Nuclease</keyword>
<keyword evidence="2" id="KW-0255">Endonuclease</keyword>
<dbReference type="AlphaFoldDB" id="A0A3N6NMA0"/>
<organism evidence="2 3">
    <name type="scientific">Okeania hirsuta</name>
    <dbReference type="NCBI Taxonomy" id="1458930"/>
    <lineage>
        <taxon>Bacteria</taxon>
        <taxon>Bacillati</taxon>
        <taxon>Cyanobacteriota</taxon>
        <taxon>Cyanophyceae</taxon>
        <taxon>Oscillatoriophycideae</taxon>
        <taxon>Oscillatoriales</taxon>
        <taxon>Microcoleaceae</taxon>
        <taxon>Okeania</taxon>
    </lineage>
</organism>
<dbReference type="InterPro" id="IPR012296">
    <property type="entry name" value="Nuclease_put_TT1808"/>
</dbReference>
<dbReference type="OrthoDB" id="517930at2"/>
<protein>
    <submittedName>
        <fullName evidence="2">Uma2 family endonuclease</fullName>
    </submittedName>
</protein>
<keyword evidence="3" id="KW-1185">Reference proteome</keyword>
<name>A0A3N6NMA0_9CYAN</name>
<reference evidence="2 3" key="1">
    <citation type="journal article" date="2018" name="ACS Chem. Biol.">
        <title>Ketoreductase domain dysfunction expands chemodiversity: malyngamide biosynthesis in the cyanobacterium Okeania hirsuta.</title>
        <authorList>
            <person name="Moss N.A."/>
            <person name="Leao T."/>
            <person name="Rankin M."/>
            <person name="McCullough T.M."/>
            <person name="Qu P."/>
            <person name="Korobeynikov A."/>
            <person name="Smith J.L."/>
            <person name="Gerwick L."/>
            <person name="Gerwick W.H."/>
        </authorList>
    </citation>
    <scope>NUCLEOTIDE SEQUENCE [LARGE SCALE GENOMIC DNA]</scope>
    <source>
        <strain evidence="2 3">PAB10Feb10-1</strain>
    </source>
</reference>
<dbReference type="PANTHER" id="PTHR34107:SF5">
    <property type="entry name" value="SLL1355 PROTEIN"/>
    <property type="match status" value="1"/>
</dbReference>
<feature type="domain" description="Putative restriction endonuclease" evidence="1">
    <location>
        <begin position="15"/>
        <end position="181"/>
    </location>
</feature>
<accession>A0A3N6NMA0</accession>
<dbReference type="Pfam" id="PF05685">
    <property type="entry name" value="Uma2"/>
    <property type="match status" value="1"/>
</dbReference>
<evidence type="ECO:0000259" key="1">
    <source>
        <dbReference type="Pfam" id="PF05685"/>
    </source>
</evidence>
<keyword evidence="2" id="KW-0378">Hydrolase</keyword>
<comment type="caution">
    <text evidence="2">The sequence shown here is derived from an EMBL/GenBank/DDBJ whole genome shotgun (WGS) entry which is preliminary data.</text>
</comment>